<evidence type="ECO:0000313" key="7">
    <source>
        <dbReference type="EMBL" id="CDS90012.1"/>
    </source>
</evidence>
<dbReference type="SUPFAM" id="SSF52788">
    <property type="entry name" value="Phosphotyrosine protein phosphatases I"/>
    <property type="match status" value="1"/>
</dbReference>
<dbReference type="InterPro" id="IPR017867">
    <property type="entry name" value="Tyr_phospatase_low_mol_wt"/>
</dbReference>
<dbReference type="EMBL" id="LK933138">
    <property type="protein sequence ID" value="CDT38708.1"/>
    <property type="molecule type" value="Genomic_DNA"/>
</dbReference>
<dbReference type="InterPro" id="IPR050438">
    <property type="entry name" value="LMW_PTPase"/>
</dbReference>
<dbReference type="PANTHER" id="PTHR11717">
    <property type="entry name" value="LOW MOLECULAR WEIGHT PROTEIN TYROSINE PHOSPHATASE"/>
    <property type="match status" value="1"/>
</dbReference>
<dbReference type="Proteomes" id="UP000372533">
    <property type="component" value="Unassembled WGS sequence"/>
</dbReference>
<dbReference type="Proteomes" id="UP000878956">
    <property type="component" value="Unassembled WGS sequence"/>
</dbReference>
<reference evidence="9" key="2">
    <citation type="journal article" date="2018" name="Genome Biol.">
        <title>SKESA: strategic k-mer extension for scrupulous assemblies.</title>
        <authorList>
            <person name="Souvorov A."/>
            <person name="Agarwala R."/>
            <person name="Lipman D.J."/>
        </authorList>
    </citation>
    <scope>NUCLEOTIDE SEQUENCE</scope>
    <source>
        <strain evidence="10">Clostridioides</strain>
        <strain evidence="9">HN1000</strain>
    </source>
</reference>
<evidence type="ECO:0000313" key="13">
    <source>
        <dbReference type="EMBL" id="VHY16260.1"/>
    </source>
</evidence>
<feature type="domain" description="Phosphotyrosine protein phosphatase I" evidence="5">
    <location>
        <begin position="1"/>
        <end position="148"/>
    </location>
</feature>
<evidence type="ECO:0000313" key="14">
    <source>
        <dbReference type="Proteomes" id="UP000189137"/>
    </source>
</evidence>
<dbReference type="SMR" id="A0A031WHU0"/>
<name>A0A031WHU0_CLODI</name>
<dbReference type="KEGG" id="pdf:CD630DERM_34810"/>
<evidence type="ECO:0000256" key="3">
    <source>
        <dbReference type="ARBA" id="ARBA00022912"/>
    </source>
</evidence>
<feature type="active site" description="Nucleophile" evidence="4">
    <location>
        <position position="13"/>
    </location>
</feature>
<keyword evidence="3" id="KW-0904">Protein phosphatase</keyword>
<dbReference type="EMBL" id="DAEQIJ010000009">
    <property type="protein sequence ID" value="HBH2620375.1"/>
    <property type="molecule type" value="Genomic_DNA"/>
</dbReference>
<dbReference type="EMBL" id="LK932531">
    <property type="protein sequence ID" value="CDS89805.1"/>
    <property type="molecule type" value="Genomic_DNA"/>
</dbReference>
<dbReference type="PATRIC" id="fig|1496.1373.peg.345"/>
<proteinExistence type="inferred from homology"/>
<dbReference type="Gene3D" id="3.40.50.2300">
    <property type="match status" value="1"/>
</dbReference>
<reference evidence="8" key="1">
    <citation type="submission" date="2014-07" db="EMBL/GenBank/DDBJ databases">
        <authorList>
            <person name="Monot Marc"/>
        </authorList>
    </citation>
    <scope>NUCLEOTIDE SEQUENCE</scope>
    <source>
        <strain evidence="8">7032989</strain>
        <strain evidence="7">7032994</strain>
    </source>
</reference>
<evidence type="ECO:0000259" key="5">
    <source>
        <dbReference type="SMART" id="SM00226"/>
    </source>
</evidence>
<evidence type="ECO:0000313" key="10">
    <source>
        <dbReference type="EMBL" id="HBH2620375.1"/>
    </source>
</evidence>
<dbReference type="SMART" id="SM00226">
    <property type="entry name" value="LMWPc"/>
    <property type="match status" value="1"/>
</dbReference>
<dbReference type="GO" id="GO:0004725">
    <property type="term" value="F:protein tyrosine phosphatase activity"/>
    <property type="evidence" value="ECO:0007669"/>
    <property type="project" value="UniProtKB-EC"/>
</dbReference>
<dbReference type="EMBL" id="DAEPXK010000006">
    <property type="protein sequence ID" value="HBH1541342.1"/>
    <property type="molecule type" value="Genomic_DNA"/>
</dbReference>
<dbReference type="PANTHER" id="PTHR11717:SF31">
    <property type="entry name" value="LOW MOLECULAR WEIGHT PROTEIN-TYROSINE-PHOSPHATASE ETP-RELATED"/>
    <property type="match status" value="1"/>
</dbReference>
<dbReference type="InterPro" id="IPR036196">
    <property type="entry name" value="Ptyr_pPase_sf"/>
</dbReference>
<accession>A0A031WHU0</accession>
<dbReference type="Proteomes" id="UP000411588">
    <property type="component" value="Unassembled WGS sequence"/>
</dbReference>
<evidence type="ECO:0000256" key="4">
    <source>
        <dbReference type="PIRSR" id="PIRSR617867-1"/>
    </source>
</evidence>
<evidence type="ECO:0000313" key="11">
    <source>
        <dbReference type="EMBL" id="SJS83199.1"/>
    </source>
</evidence>
<keyword evidence="2 8" id="KW-0378">Hydrolase</keyword>
<evidence type="ECO:0000313" key="9">
    <source>
        <dbReference type="EMBL" id="HBH1541342.1"/>
    </source>
</evidence>
<gene>
    <name evidence="11" type="primary">ywlE</name>
    <name evidence="8" type="ORF">BN1095_460022</name>
    <name evidence="6" type="ORF">BN1096_760066</name>
    <name evidence="7" type="ORF">BN1097_760068</name>
    <name evidence="9" type="ORF">KRM00_000801</name>
    <name evidence="10" type="ORF">KRQ00_002141</name>
    <name evidence="13" type="ORF">SAMEA1402366_02984</name>
    <name evidence="12" type="ORF">SAMEA1402399_03660</name>
    <name evidence="11" type="ORF">SAMEA3375112_02974</name>
</gene>
<dbReference type="EC" id="3.1.3.48" evidence="8 11"/>
<sequence length="149" mass="16533">MNILIVCTGNTCRSPMAEAILRKAIKESGRSIEEYSISSAGISTANGMGASENSIEVLKEIGIDLSNHRSKVITKKLIDESDIILTMTKSHKEILVQAVPKCKEKVYTFKGFANKNEEDISDPFGGNLDIYRSTMREIMYSVNEIVKKI</sequence>
<dbReference type="Proteomes" id="UP000189137">
    <property type="component" value="Unassembled WGS sequence"/>
</dbReference>
<evidence type="ECO:0000313" key="12">
    <source>
        <dbReference type="EMBL" id="VFD35709.1"/>
    </source>
</evidence>
<feature type="active site" description="Proton donor" evidence="4">
    <location>
        <position position="122"/>
    </location>
</feature>
<evidence type="ECO:0000313" key="6">
    <source>
        <dbReference type="EMBL" id="CDS89805.1"/>
    </source>
</evidence>
<comment type="similarity">
    <text evidence="1">Belongs to the low molecular weight phosphotyrosine protein phosphatase family.</text>
</comment>
<protein>
    <submittedName>
        <fullName evidence="9">Low molecular weight protein arginine phosphatase</fullName>
    </submittedName>
    <submittedName>
        <fullName evidence="7 11">Low molecular weight protein-tyrosine-phosphatase</fullName>
        <ecNumber evidence="8 11">3.1.3.48</ecNumber>
    </submittedName>
    <submittedName>
        <fullName evidence="8">Protein-tyrosine phosphatase reductase</fullName>
    </submittedName>
</protein>
<dbReference type="AlphaFoldDB" id="A0A031WHU0"/>
<evidence type="ECO:0000313" key="15">
    <source>
        <dbReference type="Proteomes" id="UP000372533"/>
    </source>
</evidence>
<reference evidence="12 16" key="3">
    <citation type="submission" date="2019-02" db="EMBL/GenBank/DDBJ databases">
        <authorList>
            <consortium name="Pathogen Informatics"/>
        </authorList>
    </citation>
    <scope>NUCLEOTIDE SEQUENCE [LARGE SCALE GENOMIC DNA]</scope>
    <source>
        <strain evidence="16">clo34</strain>
        <strain evidence="12">Clo34</strain>
        <strain evidence="13">Tl291</strain>
        <strain evidence="15">tl291</strain>
        <strain evidence="11 14">VRECD0157</strain>
    </source>
</reference>
<dbReference type="Proteomes" id="UP000879542">
    <property type="component" value="Unassembled WGS sequence"/>
</dbReference>
<dbReference type="CDD" id="cd16344">
    <property type="entry name" value="LMWPAP"/>
    <property type="match status" value="1"/>
</dbReference>
<dbReference type="InterPro" id="IPR023485">
    <property type="entry name" value="Ptyr_pPase"/>
</dbReference>
<evidence type="ECO:0000313" key="16">
    <source>
        <dbReference type="Proteomes" id="UP000411588"/>
    </source>
</evidence>
<dbReference type="EMBL" id="FUPS01000011">
    <property type="protein sequence ID" value="SJS83199.1"/>
    <property type="molecule type" value="Genomic_DNA"/>
</dbReference>
<feature type="active site" description="Nucleophile" evidence="4">
    <location>
        <position position="7"/>
    </location>
</feature>
<reference evidence="9" key="4">
    <citation type="submission" date="2021-06" db="EMBL/GenBank/DDBJ databases">
        <authorList>
            <consortium name="NCBI Pathogen Detection Project"/>
        </authorList>
    </citation>
    <scope>NUCLEOTIDE SEQUENCE</scope>
    <source>
        <strain evidence="10">Clostridioides</strain>
        <strain evidence="9">HN1000</strain>
    </source>
</reference>
<dbReference type="EMBL" id="CAADAN010000018">
    <property type="protein sequence ID" value="VFD35709.1"/>
    <property type="molecule type" value="Genomic_DNA"/>
</dbReference>
<dbReference type="Pfam" id="PF01451">
    <property type="entry name" value="LMWPc"/>
    <property type="match status" value="1"/>
</dbReference>
<dbReference type="GeneID" id="66355942"/>
<dbReference type="RefSeq" id="WP_003437844.1">
    <property type="nucleotide sequence ID" value="NZ_AP025558.1"/>
</dbReference>
<dbReference type="OMA" id="AFFPQKA"/>
<evidence type="ECO:0000256" key="2">
    <source>
        <dbReference type="ARBA" id="ARBA00022801"/>
    </source>
</evidence>
<dbReference type="EMBL" id="CAAJVP010000016">
    <property type="protein sequence ID" value="VHY16260.1"/>
    <property type="molecule type" value="Genomic_DNA"/>
</dbReference>
<dbReference type="PRINTS" id="PR00719">
    <property type="entry name" value="LMWPTPASE"/>
</dbReference>
<dbReference type="EMBL" id="LK932416">
    <property type="protein sequence ID" value="CDS90012.1"/>
    <property type="molecule type" value="Genomic_DNA"/>
</dbReference>
<organism evidence="8">
    <name type="scientific">Clostridioides difficile</name>
    <name type="common">Peptoclostridium difficile</name>
    <dbReference type="NCBI Taxonomy" id="1496"/>
    <lineage>
        <taxon>Bacteria</taxon>
        <taxon>Bacillati</taxon>
        <taxon>Bacillota</taxon>
        <taxon>Clostridia</taxon>
        <taxon>Peptostreptococcales</taxon>
        <taxon>Peptostreptococcaceae</taxon>
        <taxon>Clostridioides</taxon>
    </lineage>
</organism>
<evidence type="ECO:0000313" key="8">
    <source>
        <dbReference type="EMBL" id="CDT38708.1"/>
    </source>
</evidence>
<evidence type="ECO:0000256" key="1">
    <source>
        <dbReference type="ARBA" id="ARBA00011063"/>
    </source>
</evidence>